<dbReference type="STRING" id="2754.EH55_04780"/>
<reference evidence="2 3" key="1">
    <citation type="submission" date="2014-04" db="EMBL/GenBank/DDBJ databases">
        <title>Draft Genome Sequence of Synergistes jonesii.</title>
        <authorList>
            <person name="Coil D.A."/>
            <person name="Eisen J.A."/>
            <person name="Holland-Moritz H.E."/>
        </authorList>
    </citation>
    <scope>NUCLEOTIDE SEQUENCE [LARGE SCALE GENOMIC DNA]</scope>
    <source>
        <strain evidence="2 3">78-1</strain>
    </source>
</reference>
<keyword evidence="3" id="KW-1185">Reference proteome</keyword>
<feature type="region of interest" description="Disordered" evidence="1">
    <location>
        <begin position="20"/>
        <end position="44"/>
    </location>
</feature>
<accession>A0A073IRB1</accession>
<dbReference type="EMBL" id="JMKI01000031">
    <property type="protein sequence ID" value="KEJ92319.1"/>
    <property type="molecule type" value="Genomic_DNA"/>
</dbReference>
<feature type="compositionally biased region" description="Basic residues" evidence="1">
    <location>
        <begin position="26"/>
        <end position="36"/>
    </location>
</feature>
<protein>
    <submittedName>
        <fullName evidence="2">Uncharacterized protein</fullName>
    </submittedName>
</protein>
<evidence type="ECO:0000256" key="1">
    <source>
        <dbReference type="SAM" id="MobiDB-lite"/>
    </source>
</evidence>
<sequence>MRFIIYNMYKLGASGEAWRSPANKTPLRKTSARRSSRPAVSLREAAEHIKSAENALRKGALI</sequence>
<name>A0A073IRB1_9BACT</name>
<proteinExistence type="predicted"/>
<gene>
    <name evidence="2" type="ORF">EH55_04780</name>
</gene>
<dbReference type="Proteomes" id="UP000027665">
    <property type="component" value="Unassembled WGS sequence"/>
</dbReference>
<comment type="caution">
    <text evidence="2">The sequence shown here is derived from an EMBL/GenBank/DDBJ whole genome shotgun (WGS) entry which is preliminary data.</text>
</comment>
<organism evidence="2 3">
    <name type="scientific">Synergistes jonesii</name>
    <dbReference type="NCBI Taxonomy" id="2754"/>
    <lineage>
        <taxon>Bacteria</taxon>
        <taxon>Thermotogati</taxon>
        <taxon>Synergistota</taxon>
        <taxon>Synergistia</taxon>
        <taxon>Synergistales</taxon>
        <taxon>Synergistaceae</taxon>
        <taxon>Synergistes</taxon>
    </lineage>
</organism>
<evidence type="ECO:0000313" key="3">
    <source>
        <dbReference type="Proteomes" id="UP000027665"/>
    </source>
</evidence>
<dbReference type="AlphaFoldDB" id="A0A073IRB1"/>
<evidence type="ECO:0000313" key="2">
    <source>
        <dbReference type="EMBL" id="KEJ92319.1"/>
    </source>
</evidence>